<keyword evidence="2" id="KW-1185">Reference proteome</keyword>
<gene>
    <name evidence="1" type="ORF">AMD00_22090</name>
</gene>
<dbReference type="RefSeq" id="WP_053419158.1">
    <property type="nucleotide sequence ID" value="NZ_JBCMHV010000024.1"/>
</dbReference>
<dbReference type="Pfam" id="PF19524">
    <property type="entry name" value="DUF6054"/>
    <property type="match status" value="1"/>
</dbReference>
<evidence type="ECO:0000313" key="1">
    <source>
        <dbReference type="EMBL" id="KOO47355.1"/>
    </source>
</evidence>
<reference evidence="2" key="1">
    <citation type="submission" date="2015-08" db="EMBL/GenBank/DDBJ databases">
        <title>Fjat-10028 dsm 16317.</title>
        <authorList>
            <person name="Liu B."/>
            <person name="Wang J."/>
            <person name="Zhu Y."/>
            <person name="Liu G."/>
            <person name="Chen Q."/>
            <person name="Chen Z."/>
            <person name="Lan J."/>
            <person name="Che J."/>
            <person name="Ge C."/>
            <person name="Shi H."/>
            <person name="Pan Z."/>
            <person name="Liu X."/>
        </authorList>
    </citation>
    <scope>NUCLEOTIDE SEQUENCE [LARGE SCALE GENOMIC DNA]</scope>
    <source>
        <strain evidence="2">DSM 16317</strain>
    </source>
</reference>
<organism evidence="1 2">
    <name type="scientific">Viridibacillus arvi</name>
    <dbReference type="NCBI Taxonomy" id="263475"/>
    <lineage>
        <taxon>Bacteria</taxon>
        <taxon>Bacillati</taxon>
        <taxon>Bacillota</taxon>
        <taxon>Bacilli</taxon>
        <taxon>Bacillales</taxon>
        <taxon>Caryophanaceae</taxon>
        <taxon>Viridibacillus</taxon>
    </lineage>
</organism>
<accession>A0A0M0L8F0</accession>
<dbReference type="STRING" id="263475.AMD00_22090"/>
<comment type="caution">
    <text evidence="1">The sequence shown here is derived from an EMBL/GenBank/DDBJ whole genome shotgun (WGS) entry which is preliminary data.</text>
</comment>
<dbReference type="AlphaFoldDB" id="A0A0M0L8F0"/>
<proteinExistence type="predicted"/>
<protein>
    <submittedName>
        <fullName evidence="1">Uncharacterized protein</fullName>
    </submittedName>
</protein>
<dbReference type="EMBL" id="LILB01000009">
    <property type="protein sequence ID" value="KOO47355.1"/>
    <property type="molecule type" value="Genomic_DNA"/>
</dbReference>
<dbReference type="OrthoDB" id="4774735at2"/>
<dbReference type="Proteomes" id="UP000036867">
    <property type="component" value="Unassembled WGS sequence"/>
</dbReference>
<dbReference type="GeneID" id="301138795"/>
<name>A0A0M0L8F0_9BACL</name>
<evidence type="ECO:0000313" key="2">
    <source>
        <dbReference type="Proteomes" id="UP000036867"/>
    </source>
</evidence>
<sequence length="113" mass="12608">MDVTEFYVSIEPHDVLKLIKTNIVEGSFSGKLIDQYERIIGDQQVVVCILEKYYMRTSNRASLTVTVDNLEGKTKIHAVASGGGEGAFFRFDWGVGNTFVNSVAKALEEFIIK</sequence>
<dbReference type="InterPro" id="IPR046117">
    <property type="entry name" value="DUF6054"/>
</dbReference>